<gene>
    <name evidence="3" type="ORF">GCM10012284_42920</name>
</gene>
<keyword evidence="1" id="KW-0175">Coiled coil</keyword>
<sequence length="226" mass="24289">MTGDRGLTDGDSEYTELLRRLARLEDEAVGHRAEATRWHDDRVAAVDEALRTAEETVRAARQRVGRAERERDRVDAEVWDIWSEISHRYGSTADRFGKAAPGPTVPRQRDRDAESYAAEARALVDYQKPAAAARPALYVVLGVAGGVLGAVAHQLLRWAGQRAGGDLAATLPVVALIAMVLGPVLAAVEAKRVSDRRGIELDHTAVATVLLAGLVTAGLAFAVLRG</sequence>
<dbReference type="RefSeq" id="WP_189081068.1">
    <property type="nucleotide sequence ID" value="NZ_BMMX01000022.1"/>
</dbReference>
<dbReference type="Proteomes" id="UP000656042">
    <property type="component" value="Unassembled WGS sequence"/>
</dbReference>
<comment type="caution">
    <text evidence="3">The sequence shown here is derived from an EMBL/GenBank/DDBJ whole genome shotgun (WGS) entry which is preliminary data.</text>
</comment>
<name>A0A8J3C120_9ACTN</name>
<keyword evidence="4" id="KW-1185">Reference proteome</keyword>
<accession>A0A8J3C120</accession>
<protein>
    <submittedName>
        <fullName evidence="3">Uncharacterized protein</fullName>
    </submittedName>
</protein>
<reference evidence="3" key="1">
    <citation type="journal article" date="2014" name="Int. J. Syst. Evol. Microbiol.">
        <title>Complete genome sequence of Corynebacterium casei LMG S-19264T (=DSM 44701T), isolated from a smear-ripened cheese.</title>
        <authorList>
            <consortium name="US DOE Joint Genome Institute (JGI-PGF)"/>
            <person name="Walter F."/>
            <person name="Albersmeier A."/>
            <person name="Kalinowski J."/>
            <person name="Ruckert C."/>
        </authorList>
    </citation>
    <scope>NUCLEOTIDE SEQUENCE</scope>
    <source>
        <strain evidence="3">CGMCC 4.7299</strain>
    </source>
</reference>
<feature type="transmembrane region" description="Helical" evidence="2">
    <location>
        <begin position="168"/>
        <end position="188"/>
    </location>
</feature>
<keyword evidence="2" id="KW-0472">Membrane</keyword>
<feature type="transmembrane region" description="Helical" evidence="2">
    <location>
        <begin position="200"/>
        <end position="224"/>
    </location>
</feature>
<keyword evidence="2" id="KW-0812">Transmembrane</keyword>
<evidence type="ECO:0000313" key="3">
    <source>
        <dbReference type="EMBL" id="GGL03739.1"/>
    </source>
</evidence>
<feature type="coiled-coil region" evidence="1">
    <location>
        <begin position="7"/>
        <end position="77"/>
    </location>
</feature>
<dbReference type="AlphaFoldDB" id="A0A8J3C120"/>
<reference evidence="3" key="2">
    <citation type="submission" date="2020-09" db="EMBL/GenBank/DDBJ databases">
        <authorList>
            <person name="Sun Q."/>
            <person name="Zhou Y."/>
        </authorList>
    </citation>
    <scope>NUCLEOTIDE SEQUENCE</scope>
    <source>
        <strain evidence="3">CGMCC 4.7299</strain>
    </source>
</reference>
<evidence type="ECO:0000256" key="1">
    <source>
        <dbReference type="SAM" id="Coils"/>
    </source>
</evidence>
<organism evidence="3 4">
    <name type="scientific">Mangrovihabitans endophyticus</name>
    <dbReference type="NCBI Taxonomy" id="1751298"/>
    <lineage>
        <taxon>Bacteria</taxon>
        <taxon>Bacillati</taxon>
        <taxon>Actinomycetota</taxon>
        <taxon>Actinomycetes</taxon>
        <taxon>Micromonosporales</taxon>
        <taxon>Micromonosporaceae</taxon>
        <taxon>Mangrovihabitans</taxon>
    </lineage>
</organism>
<evidence type="ECO:0000313" key="4">
    <source>
        <dbReference type="Proteomes" id="UP000656042"/>
    </source>
</evidence>
<proteinExistence type="predicted"/>
<feature type="transmembrane region" description="Helical" evidence="2">
    <location>
        <begin position="136"/>
        <end position="156"/>
    </location>
</feature>
<keyword evidence="2" id="KW-1133">Transmembrane helix</keyword>
<dbReference type="EMBL" id="BMMX01000022">
    <property type="protein sequence ID" value="GGL03739.1"/>
    <property type="molecule type" value="Genomic_DNA"/>
</dbReference>
<evidence type="ECO:0000256" key="2">
    <source>
        <dbReference type="SAM" id="Phobius"/>
    </source>
</evidence>